<evidence type="ECO:0000313" key="2">
    <source>
        <dbReference type="Proteomes" id="UP000831701"/>
    </source>
</evidence>
<accession>A0ACB8XFX9</accession>
<name>A0ACB8XFX9_9TELE</name>
<dbReference type="Proteomes" id="UP000831701">
    <property type="component" value="Chromosome 1"/>
</dbReference>
<evidence type="ECO:0000313" key="1">
    <source>
        <dbReference type="EMBL" id="KAI3377723.1"/>
    </source>
</evidence>
<organism evidence="1 2">
    <name type="scientific">Scortum barcoo</name>
    <name type="common">barcoo grunter</name>
    <dbReference type="NCBI Taxonomy" id="214431"/>
    <lineage>
        <taxon>Eukaryota</taxon>
        <taxon>Metazoa</taxon>
        <taxon>Chordata</taxon>
        <taxon>Craniata</taxon>
        <taxon>Vertebrata</taxon>
        <taxon>Euteleostomi</taxon>
        <taxon>Actinopterygii</taxon>
        <taxon>Neopterygii</taxon>
        <taxon>Teleostei</taxon>
        <taxon>Neoteleostei</taxon>
        <taxon>Acanthomorphata</taxon>
        <taxon>Eupercaria</taxon>
        <taxon>Centrarchiformes</taxon>
        <taxon>Terapontoidei</taxon>
        <taxon>Terapontidae</taxon>
        <taxon>Scortum</taxon>
    </lineage>
</organism>
<reference evidence="1" key="1">
    <citation type="submission" date="2022-04" db="EMBL/GenBank/DDBJ databases">
        <title>Jade perch genome.</title>
        <authorList>
            <person name="Chao B."/>
        </authorList>
    </citation>
    <scope>NUCLEOTIDE SEQUENCE</scope>
    <source>
        <strain evidence="1">CB-2022</strain>
    </source>
</reference>
<protein>
    <submittedName>
        <fullName evidence="1">Uncharacterized protein</fullName>
    </submittedName>
</protein>
<proteinExistence type="predicted"/>
<sequence length="211" mass="24495">KLNFTESKRSNQDFSFLYRGNQEAMGQEESHTEEVDLEQIQELCIIFMKECPSGALHLHELKRIFGVPSSSAEESLYIETIFHSFDTNKDNTLSFLEYVAALHLILRGNLEDRLKWSFKMYDKDGNGKLDRQEVKHLIKILYKIKLQKSNISMTPTEICDRIFELVDQNDDGQITLSEFMEGAQKDEWVMNMLKLDVNASGWVLQNCGKFP</sequence>
<comment type="caution">
    <text evidence="1">The sequence shown here is derived from an EMBL/GenBank/DDBJ whole genome shotgun (WGS) entry which is preliminary data.</text>
</comment>
<feature type="non-terminal residue" evidence="1">
    <location>
        <position position="1"/>
    </location>
</feature>
<gene>
    <name evidence="1" type="ORF">L3Q82_008450</name>
</gene>
<dbReference type="EMBL" id="CM041531">
    <property type="protein sequence ID" value="KAI3377723.1"/>
    <property type="molecule type" value="Genomic_DNA"/>
</dbReference>
<keyword evidence="2" id="KW-1185">Reference proteome</keyword>